<evidence type="ECO:0000259" key="5">
    <source>
        <dbReference type="PROSITE" id="PS50123"/>
    </source>
</evidence>
<dbReference type="GO" id="GO:0008757">
    <property type="term" value="F:S-adenosylmethionine-dependent methyltransferase activity"/>
    <property type="evidence" value="ECO:0007669"/>
    <property type="project" value="InterPro"/>
</dbReference>
<dbReference type="AlphaFoldDB" id="A0A1E3VH26"/>
<dbReference type="OrthoDB" id="9816309at2"/>
<evidence type="ECO:0000256" key="3">
    <source>
        <dbReference type="ARBA" id="ARBA00022691"/>
    </source>
</evidence>
<dbReference type="InterPro" id="IPR050903">
    <property type="entry name" value="Bact_Chemotaxis_MeTrfase"/>
</dbReference>
<feature type="compositionally biased region" description="Low complexity" evidence="4">
    <location>
        <begin position="11"/>
        <end position="20"/>
    </location>
</feature>
<gene>
    <name evidence="6" type="ORF">A8M32_02930</name>
</gene>
<comment type="caution">
    <text evidence="6">The sequence shown here is derived from an EMBL/GenBank/DDBJ whole genome shotgun (WGS) entry which is preliminary data.</text>
</comment>
<dbReference type="EMBL" id="LYBW01000038">
    <property type="protein sequence ID" value="ODR92875.1"/>
    <property type="molecule type" value="Genomic_DNA"/>
</dbReference>
<dbReference type="Pfam" id="PF01739">
    <property type="entry name" value="CheR"/>
    <property type="match status" value="1"/>
</dbReference>
<feature type="domain" description="CheR-type methyltransferase" evidence="5">
    <location>
        <begin position="39"/>
        <end position="269"/>
    </location>
</feature>
<dbReference type="Proteomes" id="UP000094342">
    <property type="component" value="Unassembled WGS sequence"/>
</dbReference>
<dbReference type="SUPFAM" id="SSF53335">
    <property type="entry name" value="S-adenosyl-L-methionine-dependent methyltransferases"/>
    <property type="match status" value="1"/>
</dbReference>
<dbReference type="PANTHER" id="PTHR24422">
    <property type="entry name" value="CHEMOTAXIS PROTEIN METHYLTRANSFERASE"/>
    <property type="match status" value="1"/>
</dbReference>
<dbReference type="InterPro" id="IPR022642">
    <property type="entry name" value="CheR_C"/>
</dbReference>
<keyword evidence="3" id="KW-0949">S-adenosyl-L-methionine</keyword>
<dbReference type="STRING" id="1752398.A8M32_02930"/>
<dbReference type="PROSITE" id="PS50123">
    <property type="entry name" value="CHER"/>
    <property type="match status" value="1"/>
</dbReference>
<protein>
    <recommendedName>
        <fullName evidence="5">CheR-type methyltransferase domain-containing protein</fullName>
    </recommendedName>
</protein>
<keyword evidence="2" id="KW-0808">Transferase</keyword>
<accession>A0A1E3VH26</accession>
<dbReference type="PANTHER" id="PTHR24422:SF19">
    <property type="entry name" value="CHEMOTAXIS PROTEIN METHYLTRANSFERASE"/>
    <property type="match status" value="1"/>
</dbReference>
<organism evidence="6 7">
    <name type="scientific">Sinorhizobium alkalisoli</name>
    <dbReference type="NCBI Taxonomy" id="1752398"/>
    <lineage>
        <taxon>Bacteria</taxon>
        <taxon>Pseudomonadati</taxon>
        <taxon>Pseudomonadota</taxon>
        <taxon>Alphaproteobacteria</taxon>
        <taxon>Hyphomicrobiales</taxon>
        <taxon>Rhizobiaceae</taxon>
        <taxon>Sinorhizobium/Ensifer group</taxon>
        <taxon>Sinorhizobium</taxon>
    </lineage>
</organism>
<dbReference type="SMART" id="SM00138">
    <property type="entry name" value="MeTrc"/>
    <property type="match status" value="1"/>
</dbReference>
<dbReference type="PRINTS" id="PR00996">
    <property type="entry name" value="CHERMTFRASE"/>
</dbReference>
<dbReference type="Gene3D" id="3.40.50.150">
    <property type="entry name" value="Vaccinia Virus protein VP39"/>
    <property type="match status" value="1"/>
</dbReference>
<name>A0A1E3VH26_9HYPH</name>
<evidence type="ECO:0000313" key="6">
    <source>
        <dbReference type="EMBL" id="ODR92875.1"/>
    </source>
</evidence>
<feature type="region of interest" description="Disordered" evidence="4">
    <location>
        <begin position="1"/>
        <end position="20"/>
    </location>
</feature>
<proteinExistence type="predicted"/>
<dbReference type="InterPro" id="IPR000780">
    <property type="entry name" value="CheR_MeTrfase"/>
</dbReference>
<reference evidence="7" key="1">
    <citation type="submission" date="2016-05" db="EMBL/GenBank/DDBJ databases">
        <authorList>
            <person name="Li Y."/>
        </authorList>
    </citation>
    <scope>NUCLEOTIDE SEQUENCE [LARGE SCALE GENOMIC DNA]</scope>
    <source>
        <strain evidence="7">YIC4027</strain>
    </source>
</reference>
<evidence type="ECO:0000313" key="7">
    <source>
        <dbReference type="Proteomes" id="UP000094342"/>
    </source>
</evidence>
<evidence type="ECO:0000256" key="2">
    <source>
        <dbReference type="ARBA" id="ARBA00022679"/>
    </source>
</evidence>
<evidence type="ECO:0000256" key="1">
    <source>
        <dbReference type="ARBA" id="ARBA00022603"/>
    </source>
</evidence>
<evidence type="ECO:0000256" key="4">
    <source>
        <dbReference type="SAM" id="MobiDB-lite"/>
    </source>
</evidence>
<sequence length="311" mass="34899">MQRGGTRISEARSAPEAARSVRPEGTIDAFISDVVAAEIARQMRLSVATSRSPALVAAVQRVMSRHGITDPHRLRDRIAADDALREEVLDEVTVRETHFFRDSKQFELLRHTILPHLCRPRASAPARIWSAGCASGEEPYSLAILCAEDGHSVRISASDISMKALAEAAEAEYGEWSFREMGEYLKRRYFLQRGDRYRLRPDVARSVRFTQVNLGFDRLPAPDRGLAGFDLILCRNVLVYLDAADLMRVAEELFTCLAEGGWLLTAPTDPPLWRYASFQTATTGAGLVYRKPMHVAREAGYEARYSKEARR</sequence>
<dbReference type="InterPro" id="IPR029063">
    <property type="entry name" value="SAM-dependent_MTases_sf"/>
</dbReference>
<dbReference type="GO" id="GO:0032259">
    <property type="term" value="P:methylation"/>
    <property type="evidence" value="ECO:0007669"/>
    <property type="project" value="UniProtKB-KW"/>
</dbReference>
<keyword evidence="1" id="KW-0489">Methyltransferase</keyword>
<keyword evidence="7" id="KW-1185">Reference proteome</keyword>